<name>A0A3Q3CLI7_HAPBU</name>
<protein>
    <recommendedName>
        <fullName evidence="5">LYR motif-containing protein 2</fullName>
    </recommendedName>
</protein>
<feature type="domain" description="Complex 1 LYR protein" evidence="7">
    <location>
        <begin position="21"/>
        <end position="63"/>
    </location>
</feature>
<reference evidence="8" key="1">
    <citation type="submission" date="2025-08" db="UniProtKB">
        <authorList>
            <consortium name="Ensembl"/>
        </authorList>
    </citation>
    <scope>IDENTIFICATION</scope>
</reference>
<evidence type="ECO:0000256" key="6">
    <source>
        <dbReference type="ARBA" id="ARBA00044735"/>
    </source>
</evidence>
<evidence type="ECO:0000259" key="7">
    <source>
        <dbReference type="Pfam" id="PF05347"/>
    </source>
</evidence>
<dbReference type="GeneTree" id="ENSGT00390000002957"/>
<keyword evidence="9" id="KW-1185">Reference proteome</keyword>
<dbReference type="PANTHER" id="PTHR13675">
    <property type="entry name" value="LYR MOTIF-CONTAINING PROTEIN 2"/>
    <property type="match status" value="1"/>
</dbReference>
<reference evidence="8" key="2">
    <citation type="submission" date="2025-09" db="UniProtKB">
        <authorList>
            <consortium name="Ensembl"/>
        </authorList>
    </citation>
    <scope>IDENTIFICATION</scope>
</reference>
<dbReference type="Proteomes" id="UP000264840">
    <property type="component" value="Unplaced"/>
</dbReference>
<accession>A0A3Q3CLI7</accession>
<dbReference type="InterPro" id="IPR045293">
    <property type="entry name" value="Complex1_LYR_LYRM2"/>
</dbReference>
<evidence type="ECO:0000256" key="4">
    <source>
        <dbReference type="ARBA" id="ARBA00023128"/>
    </source>
</evidence>
<evidence type="ECO:0000256" key="3">
    <source>
        <dbReference type="ARBA" id="ARBA00022946"/>
    </source>
</evidence>
<evidence type="ECO:0000313" key="9">
    <source>
        <dbReference type="Proteomes" id="UP000264840"/>
    </source>
</evidence>
<keyword evidence="4" id="KW-0496">Mitochondrion</keyword>
<dbReference type="InterPro" id="IPR008011">
    <property type="entry name" value="Complex1_LYR_dom"/>
</dbReference>
<organism evidence="8 9">
    <name type="scientific">Haplochromis burtoni</name>
    <name type="common">Burton's mouthbrooder</name>
    <name type="synonym">Chromis burtoni</name>
    <dbReference type="NCBI Taxonomy" id="8153"/>
    <lineage>
        <taxon>Eukaryota</taxon>
        <taxon>Metazoa</taxon>
        <taxon>Chordata</taxon>
        <taxon>Craniata</taxon>
        <taxon>Vertebrata</taxon>
        <taxon>Euteleostomi</taxon>
        <taxon>Actinopterygii</taxon>
        <taxon>Neopterygii</taxon>
        <taxon>Teleostei</taxon>
        <taxon>Neoteleostei</taxon>
        <taxon>Acanthomorphata</taxon>
        <taxon>Ovalentaria</taxon>
        <taxon>Cichlomorphae</taxon>
        <taxon>Cichliformes</taxon>
        <taxon>Cichlidae</taxon>
        <taxon>African cichlids</taxon>
        <taxon>Pseudocrenilabrinae</taxon>
        <taxon>Haplochromini</taxon>
        <taxon>Haplochromis</taxon>
    </lineage>
</organism>
<comment type="subcellular location">
    <subcellularLocation>
        <location evidence="1">Mitochondrion</location>
    </subcellularLocation>
</comment>
<dbReference type="Ensembl" id="ENSHBUT00000006214.1">
    <property type="protein sequence ID" value="ENSHBUP00000025342.1"/>
    <property type="gene ID" value="ENSHBUG00000007285.1"/>
</dbReference>
<dbReference type="PANTHER" id="PTHR13675:SF0">
    <property type="entry name" value="LYR MOTIF-CONTAINING PROTEIN 2"/>
    <property type="match status" value="1"/>
</dbReference>
<proteinExistence type="inferred from homology"/>
<dbReference type="GO" id="GO:0005739">
    <property type="term" value="C:mitochondrion"/>
    <property type="evidence" value="ECO:0007669"/>
    <property type="project" value="UniProtKB-SubCell"/>
</dbReference>
<evidence type="ECO:0000256" key="1">
    <source>
        <dbReference type="ARBA" id="ARBA00004173"/>
    </source>
</evidence>
<dbReference type="Pfam" id="PF05347">
    <property type="entry name" value="Complex1_LYR"/>
    <property type="match status" value="1"/>
</dbReference>
<evidence type="ECO:0000256" key="2">
    <source>
        <dbReference type="ARBA" id="ARBA00009508"/>
    </source>
</evidence>
<dbReference type="CDD" id="cd20262">
    <property type="entry name" value="Complex1_LYR_LYRM2"/>
    <property type="match status" value="1"/>
</dbReference>
<dbReference type="AlphaFoldDB" id="A0A3Q3CLI7"/>
<comment type="similarity">
    <text evidence="2">Belongs to the complex I LYR family.</text>
</comment>
<comment type="function">
    <text evidence="6">Involved in efficient integration of the N-module into mitochondrial respiratory chain complex I.</text>
</comment>
<evidence type="ECO:0000256" key="5">
    <source>
        <dbReference type="ARBA" id="ARBA00026235"/>
    </source>
</evidence>
<keyword evidence="3" id="KW-0809">Transit peptide</keyword>
<evidence type="ECO:0000313" key="8">
    <source>
        <dbReference type="Ensembl" id="ENSHBUP00000025342.1"/>
    </source>
</evidence>
<sequence length="91" mass="11039">MTVSRLPSAALSLKQFLHRQNVLGIYRNMLRTIRRVPDEADRKFLRDWAREEFHRNKNVTHEVHSCGFFFHFCFTRSTKSHCVIRSEVRYR</sequence>